<evidence type="ECO:0000256" key="1">
    <source>
        <dbReference type="SAM" id="Phobius"/>
    </source>
</evidence>
<dbReference type="EMBL" id="JMTM01000046">
    <property type="protein sequence ID" value="OAZ03915.1"/>
    <property type="molecule type" value="Genomic_DNA"/>
</dbReference>
<keyword evidence="1" id="KW-1133">Transmembrane helix</keyword>
<dbReference type="PATRIC" id="fig|29536.5.peg.1683"/>
<organism evidence="2 3">
    <name type="scientific">Flavobacterium succinicans</name>
    <dbReference type="NCBI Taxonomy" id="29536"/>
    <lineage>
        <taxon>Bacteria</taxon>
        <taxon>Pseudomonadati</taxon>
        <taxon>Bacteroidota</taxon>
        <taxon>Flavobacteriia</taxon>
        <taxon>Flavobacteriales</taxon>
        <taxon>Flavobacteriaceae</taxon>
        <taxon>Flavobacterium</taxon>
    </lineage>
</organism>
<feature type="transmembrane region" description="Helical" evidence="1">
    <location>
        <begin position="49"/>
        <end position="69"/>
    </location>
</feature>
<keyword evidence="1" id="KW-0472">Membrane</keyword>
<keyword evidence="1" id="KW-0812">Transmembrane</keyword>
<evidence type="ECO:0000313" key="2">
    <source>
        <dbReference type="EMBL" id="OAZ03915.1"/>
    </source>
</evidence>
<proteinExistence type="predicted"/>
<dbReference type="Proteomes" id="UP000093807">
    <property type="component" value="Unassembled WGS sequence"/>
</dbReference>
<feature type="transmembrane region" description="Helical" evidence="1">
    <location>
        <begin position="23"/>
        <end position="43"/>
    </location>
</feature>
<reference evidence="2 3" key="1">
    <citation type="submission" date="2016-06" db="EMBL/GenBank/DDBJ databases">
        <title>Draft genome sequence of Flavobacterium succinicans strain DD5b.</title>
        <authorList>
            <person name="Poehlein A."/>
            <person name="Daniel R."/>
            <person name="Simeonova D.D."/>
        </authorList>
    </citation>
    <scope>NUCLEOTIDE SEQUENCE [LARGE SCALE GENOMIC DNA]</scope>
    <source>
        <strain evidence="2 3">DD5b</strain>
    </source>
</reference>
<keyword evidence="3" id="KW-1185">Reference proteome</keyword>
<accession>A0A199XQJ2</accession>
<name>A0A199XQJ2_9FLAO</name>
<protein>
    <recommendedName>
        <fullName evidence="4">PH domain-containing protein</fullName>
    </recommendedName>
</protein>
<evidence type="ECO:0000313" key="3">
    <source>
        <dbReference type="Proteomes" id="UP000093807"/>
    </source>
</evidence>
<gene>
    <name evidence="2" type="ORF">FLB_16040</name>
</gene>
<dbReference type="AlphaFoldDB" id="A0A199XQJ2"/>
<evidence type="ECO:0008006" key="4">
    <source>
        <dbReference type="Google" id="ProtNLM"/>
    </source>
</evidence>
<dbReference type="OrthoDB" id="1451744at2"/>
<comment type="caution">
    <text evidence="2">The sequence shown here is derived from an EMBL/GenBank/DDBJ whole genome shotgun (WGS) entry which is preliminary data.</text>
</comment>
<sequence>MKLHYNTQDETLVIQDGLKNHHFLLKLLMILNLLNAVLNVSTFSISNVGFMQLVWLFLGLVSVVVLYNLTVENTTLEKIPVSAIKGLKEYSFFGKKRLAIVLNNGKKRDLVEVKTPQEFKEARKIMKQVGLKDL</sequence>
<dbReference type="RefSeq" id="WP_064715412.1">
    <property type="nucleotide sequence ID" value="NZ_JMTM01000046.1"/>
</dbReference>